<evidence type="ECO:0000256" key="5">
    <source>
        <dbReference type="SAM" id="MobiDB-lite"/>
    </source>
</evidence>
<dbReference type="Gene3D" id="3.10.10.10">
    <property type="entry name" value="HIV Type 1 Reverse Transcriptase, subunit A, domain 1"/>
    <property type="match status" value="2"/>
</dbReference>
<accession>A0A6L2KNJ7</accession>
<dbReference type="PANTHER" id="PTHR37984:SF5">
    <property type="entry name" value="PROTEIN NYNRIN-LIKE"/>
    <property type="match status" value="1"/>
</dbReference>
<proteinExistence type="predicted"/>
<feature type="non-terminal residue" evidence="7">
    <location>
        <position position="2598"/>
    </location>
</feature>
<dbReference type="GO" id="GO:0015074">
    <property type="term" value="P:DNA integration"/>
    <property type="evidence" value="ECO:0007669"/>
    <property type="project" value="InterPro"/>
</dbReference>
<keyword evidence="3" id="KW-0540">Nuclease</keyword>
<dbReference type="SUPFAM" id="SSF53098">
    <property type="entry name" value="Ribonuclease H-like"/>
    <property type="match status" value="2"/>
</dbReference>
<dbReference type="Gene3D" id="3.30.420.10">
    <property type="entry name" value="Ribonuclease H-like superfamily/Ribonuclease H"/>
    <property type="match status" value="2"/>
</dbReference>
<dbReference type="Pfam" id="PF03732">
    <property type="entry name" value="Retrotrans_gag"/>
    <property type="match status" value="1"/>
</dbReference>
<dbReference type="PANTHER" id="PTHR37984">
    <property type="entry name" value="PROTEIN CBG26694"/>
    <property type="match status" value="1"/>
</dbReference>
<dbReference type="Gene3D" id="2.40.70.10">
    <property type="entry name" value="Acid Proteases"/>
    <property type="match status" value="1"/>
</dbReference>
<dbReference type="InterPro" id="IPR036397">
    <property type="entry name" value="RNaseH_sf"/>
</dbReference>
<evidence type="ECO:0000256" key="3">
    <source>
        <dbReference type="ARBA" id="ARBA00022722"/>
    </source>
</evidence>
<dbReference type="GO" id="GO:0004519">
    <property type="term" value="F:endonuclease activity"/>
    <property type="evidence" value="ECO:0007669"/>
    <property type="project" value="UniProtKB-KW"/>
</dbReference>
<dbReference type="PROSITE" id="PS50994">
    <property type="entry name" value="INTEGRASE"/>
    <property type="match status" value="2"/>
</dbReference>
<feature type="domain" description="Integrase catalytic" evidence="6">
    <location>
        <begin position="1990"/>
        <end position="2084"/>
    </location>
</feature>
<keyword evidence="1" id="KW-0808">Transferase</keyword>
<sequence length="2598" mass="296559">MADQHTMAELLRAPTEGYAEAIVVPPILAEHFELKHSLINLVTSKQLFSFEKEDPHAHILYFNKITSTLKYKDVPETSIKLMLFPFSIDETTNLRNEISNFQQKFEEKFSEAWDRFKDNLRACPHHGGNLLERSAHNVLKIIKNKSKVRNSRNKPIVSQVKASNVDSSEIASAVASVVTSAMTAMFKQHQVTPAPSFVKAVEESCVTCGGAYFYRQCPATDGNTFSDYQYNIQEYVSATAVNYNQGNTIFHPQHPQVEPPNEFSTYKKITETSIHATQNQITNLRAKMKSKIHSSIQNQINNVKNELRSDMSNQTNELRNMMVSFFQKNTASTLGSGSLPSNTIANPRGNLKAITTRSGVSYDGPPIPPPFSSLPKVVERVPEVTKDTFSLPELTPTRMILELADRSTTRPAGIAKDVFVKVGKFHFLTVFVVVDYVVDPRVPLILWRPFLRTRRALIDVYDEEITLRVDDEAITFKVGQTSKYSYNDDESINRIDVIDVACEKYLQEVLGFFDNSKSGNPTLISDPIIALSSLSLTPFEGGDFILEEIEACLISKSIPPGIDDTNFDLEGDIRLLEKLLNDDPSSSPLPPKGLSVLKSHKWAIVWKISDIKGIDPRFCTHKILMEDDFKPAVQHQRRVNPKIHEVIKKKVIKLLDAGLIYPISDSPWVSPVHCVPKKGGITVIENEDNELIPTWLVTGWRVCIDYRKLNDATRKDHFPLPFMDQMLERLAKNEFYCFLDGFFGYFQIPIDPQDQEKTTFTCPYETFAYRRMPFGLCNALGTFQRCMMAIFHDMIEEMMEVFMDDLSVFGDSFSSCLSYLDKMLKRCEDTNLVLNWKKCHFMVKEGIILGHKIFKAVIEVDRAKVDVIAKLPHPTSVRGVRRLHYDGKRVTSRMMFPEIGSSALNIKWELSSGNDLEHFILNTVMYAFKRFWPYLVLSKTIVYTDHSALKYILAKQDAKPRFLRLENPHQDELEKKEITETFPLETLGMIAFRDDSSTPWFPNTANYHAGNFIVKGMSSQQKKKFFRDVKHYFWDDPYLFKICADQVIRRCIHGQETVDILTACHNGPTGGHYDAKLTAKKLFDSEFYWPNIYRDAHDLVTRDRGTQFCNDQFTKVMLKCGVTHRLSTVYHPQTSGQVEVSNRGLKRILERTIGENRASWSDKLDDALWAFRTAFKTPIGCTPFKLVYRKACHLPIELEHKAYWALKHCNFDLKTTGDHRKVQLNELNELRDQAYENSLIYKEKTKKIHDYKIKNRVFNVGDRVLLFNSRLKIFLGKLKTRWTRPFTVAQVFPYGTVELSQTDGPNFKVKDNKAKDKIRAKLDKIKSKREAQKSPTKSKHSQSQESIKPRWENDPVNLGAAPDSKKCRNRRCSKQRIENLNLEDLSPLVVTMADQHTMAQFLQAPTEGYEDAIVVPAITSDNFELKHGLLTLVQNKQFYGHDKEDPHAHIRYFNKITSTLKFPNVLNTSIKLMFFPFSLEGATRIWLEKEPPRSIFTWDDLVSKFINRFFPPSKTTSLRNEITNFQQRFDESFSEAWDRFKDLIRACPHHGFSELHQLDTFYNALNPKDQYFLNSATGGNFLDKIPRECLAIIESKSKVRSPRDKPVVAKVSMNASTSGVSPDVAELKDMMKALLLDKKPPMAMFIVTTFKNLYLKPSQLTTTKEIPAITRRALIDVFKGELTLRVGKEAITFNLDQTSRYSANYSYMTAKRIDVIDMACEEYSQEVLGFSDTISSGNPTPYYDLIVSATSPTLTPFENSDFLLEEVYAFLAIEDEPTSFEFHQSYLDPDGDILLLEAFLNDDPSLPPPNQRNYLPEVRMELKICEAKSDKSSVDEPSVVELKVLPLHLEYAFLEGDDKLPIITAKDLSVEEKTALLIVLNSHKRAIAWKLSNIKEVIKLLEAGLIYPISDSPWVSPVHCIPKKGGFIVVENEDNELIPTRLVMSWRVCIDYRKLNEDLEKTTFTCPYGTFAYRRMPFGLCNAPGTFQRPRAIISDKGTHFCNDQFTKVMQKYGVTYRLAAPYHPQTSGQVEVSNRGLKRILERAVGENRASWSDKLGDALWAFHTAYKTPIGCTPYKLVYRKACHLPVEFEHKAYWALKHANFDLKTAGDHRKVRINELNELRDQAYENSLIYKEKTKRLHDSKIKNRVFNIGDRVLLFNSRLKIFSGKLKSRWSGPFIISQVYPYGTVELSQPDGPNFKVNGHRLKYYFGEDIPKSKEMPLSEVCTAIDEKKKKLPGRYNNYPPLDVLKDQIKDFSESNEEFSSTDDDSFYFDNIDYVEASPPDSELVSSEVDAFLAVEDEFTSSQFPKSYLDPEGDMLLFEAFLNDDHSSDFKTKSSSTSLNSLLEETNNFHNSLPKFTTFSKVLFDVEYESDSSDDQSSSDEDVLETIVSKPLSEEEIIPMESMRTHDSSLPISSKIDSLLDDNKDGNTACVTTASTAFPTGSVNVATISQDTASAYIASQSNGSQIKFEDINQIDEDDMEEIDIKWSMALLSMRADKFWKRTRKKISIQGSDMAGFDKSKVECFNCYKMGHFRSDQVKEGVGYNVVPPPAADLYLSPKKDLSWTCLPEFVDDTVTDYSRPSPTVATTSAKGQN</sequence>
<dbReference type="SUPFAM" id="SSF56672">
    <property type="entry name" value="DNA/RNA polymerases"/>
    <property type="match status" value="2"/>
</dbReference>
<evidence type="ECO:0000256" key="1">
    <source>
        <dbReference type="ARBA" id="ARBA00022679"/>
    </source>
</evidence>
<dbReference type="InterPro" id="IPR005162">
    <property type="entry name" value="Retrotrans_gag_dom"/>
</dbReference>
<gene>
    <name evidence="7" type="ORF">Tci_022976</name>
</gene>
<comment type="caution">
    <text evidence="7">The sequence shown here is derived from an EMBL/GenBank/DDBJ whole genome shotgun (WGS) entry which is preliminary data.</text>
</comment>
<feature type="compositionally biased region" description="Basic and acidic residues" evidence="5">
    <location>
        <begin position="1323"/>
        <end position="1332"/>
    </location>
</feature>
<dbReference type="InterPro" id="IPR000477">
    <property type="entry name" value="RT_dom"/>
</dbReference>
<dbReference type="InterPro" id="IPR043502">
    <property type="entry name" value="DNA/RNA_pol_sf"/>
</dbReference>
<dbReference type="Gene3D" id="3.30.70.270">
    <property type="match status" value="1"/>
</dbReference>
<dbReference type="GO" id="GO:0003676">
    <property type="term" value="F:nucleic acid binding"/>
    <property type="evidence" value="ECO:0007669"/>
    <property type="project" value="InterPro"/>
</dbReference>
<keyword evidence="2" id="KW-0548">Nucleotidyltransferase</keyword>
<reference evidence="7" key="1">
    <citation type="journal article" date="2019" name="Sci. Rep.">
        <title>Draft genome of Tanacetum cinerariifolium, the natural source of mosquito coil.</title>
        <authorList>
            <person name="Yamashiro T."/>
            <person name="Shiraishi A."/>
            <person name="Satake H."/>
            <person name="Nakayama K."/>
        </authorList>
    </citation>
    <scope>NUCLEOTIDE SEQUENCE</scope>
</reference>
<organism evidence="7">
    <name type="scientific">Tanacetum cinerariifolium</name>
    <name type="common">Dalmatian daisy</name>
    <name type="synonym">Chrysanthemum cinerariifolium</name>
    <dbReference type="NCBI Taxonomy" id="118510"/>
    <lineage>
        <taxon>Eukaryota</taxon>
        <taxon>Viridiplantae</taxon>
        <taxon>Streptophyta</taxon>
        <taxon>Embryophyta</taxon>
        <taxon>Tracheophyta</taxon>
        <taxon>Spermatophyta</taxon>
        <taxon>Magnoliopsida</taxon>
        <taxon>eudicotyledons</taxon>
        <taxon>Gunneridae</taxon>
        <taxon>Pentapetalae</taxon>
        <taxon>asterids</taxon>
        <taxon>campanulids</taxon>
        <taxon>Asterales</taxon>
        <taxon>Asteraceae</taxon>
        <taxon>Asteroideae</taxon>
        <taxon>Anthemideae</taxon>
        <taxon>Anthemidinae</taxon>
        <taxon>Tanacetum</taxon>
    </lineage>
</organism>
<evidence type="ECO:0000256" key="2">
    <source>
        <dbReference type="ARBA" id="ARBA00022695"/>
    </source>
</evidence>
<keyword evidence="4" id="KW-0378">Hydrolase</keyword>
<keyword evidence="7" id="KW-0239">DNA-directed DNA polymerase</keyword>
<dbReference type="InterPro" id="IPR021109">
    <property type="entry name" value="Peptidase_aspartic_dom_sf"/>
</dbReference>
<dbReference type="InterPro" id="IPR043128">
    <property type="entry name" value="Rev_trsase/Diguanyl_cyclase"/>
</dbReference>
<dbReference type="InterPro" id="IPR012337">
    <property type="entry name" value="RNaseH-like_sf"/>
</dbReference>
<dbReference type="GO" id="GO:0003887">
    <property type="term" value="F:DNA-directed DNA polymerase activity"/>
    <property type="evidence" value="ECO:0007669"/>
    <property type="project" value="UniProtKB-KW"/>
</dbReference>
<feature type="region of interest" description="Disordered" evidence="5">
    <location>
        <begin position="1323"/>
        <end position="1370"/>
    </location>
</feature>
<evidence type="ECO:0000313" key="7">
    <source>
        <dbReference type="EMBL" id="GEU50998.1"/>
    </source>
</evidence>
<protein>
    <submittedName>
        <fullName evidence="7">DNA-directed DNA polymerase</fullName>
    </submittedName>
</protein>
<evidence type="ECO:0000259" key="6">
    <source>
        <dbReference type="PROSITE" id="PS50994"/>
    </source>
</evidence>
<dbReference type="Pfam" id="PF00078">
    <property type="entry name" value="RVT_1"/>
    <property type="match status" value="1"/>
</dbReference>
<evidence type="ECO:0000256" key="4">
    <source>
        <dbReference type="ARBA" id="ARBA00022759"/>
    </source>
</evidence>
<dbReference type="InterPro" id="IPR050951">
    <property type="entry name" value="Retrovirus_Pol_polyprotein"/>
</dbReference>
<name>A0A6L2KNJ7_TANCI</name>
<feature type="domain" description="Integrase catalytic" evidence="6">
    <location>
        <begin position="1074"/>
        <end position="1191"/>
    </location>
</feature>
<dbReference type="InterPro" id="IPR001584">
    <property type="entry name" value="Integrase_cat-core"/>
</dbReference>
<dbReference type="CDD" id="cd01647">
    <property type="entry name" value="RT_LTR"/>
    <property type="match status" value="1"/>
</dbReference>
<dbReference type="EMBL" id="BKCJ010002798">
    <property type="protein sequence ID" value="GEU50998.1"/>
    <property type="molecule type" value="Genomic_DNA"/>
</dbReference>
<keyword evidence="4" id="KW-0255">Endonuclease</keyword>